<dbReference type="InterPro" id="IPR001392">
    <property type="entry name" value="Clathrin_mu"/>
</dbReference>
<dbReference type="EMBL" id="CR382126">
    <property type="protein sequence ID" value="CAG98921.1"/>
    <property type="molecule type" value="Genomic_DNA"/>
</dbReference>
<accession>Q6CIM6</accession>
<dbReference type="HOGENOM" id="CLU_026996_0_0_1"/>
<proteinExistence type="inferred from homology"/>
<keyword evidence="5" id="KW-0968">Cytoplasmic vesicle</keyword>
<evidence type="ECO:0000256" key="5">
    <source>
        <dbReference type="ARBA" id="ARBA00023329"/>
    </source>
</evidence>
<evidence type="ECO:0000256" key="6">
    <source>
        <dbReference type="PIRNR" id="PIRNR005992"/>
    </source>
</evidence>
<dbReference type="CDD" id="cd14828">
    <property type="entry name" value="AP_Mu_N"/>
    <property type="match status" value="1"/>
</dbReference>
<organism evidence="8 9">
    <name type="scientific">Kluyveromyces lactis (strain ATCC 8585 / CBS 2359 / DSM 70799 / NBRC 1267 / NRRL Y-1140 / WM37)</name>
    <name type="common">Yeast</name>
    <name type="synonym">Candida sphaerica</name>
    <dbReference type="NCBI Taxonomy" id="284590"/>
    <lineage>
        <taxon>Eukaryota</taxon>
        <taxon>Fungi</taxon>
        <taxon>Dikarya</taxon>
        <taxon>Ascomycota</taxon>
        <taxon>Saccharomycotina</taxon>
        <taxon>Saccharomycetes</taxon>
        <taxon>Saccharomycetales</taxon>
        <taxon>Saccharomycetaceae</taxon>
        <taxon>Kluyveromyces</taxon>
    </lineage>
</organism>
<dbReference type="AlphaFoldDB" id="Q6CIM6"/>
<gene>
    <name evidence="8" type="ORF">KLLA0_F25432g</name>
</gene>
<keyword evidence="2 6" id="KW-0813">Transport</keyword>
<dbReference type="KEGG" id="kla:KLLA0_F25432g"/>
<dbReference type="GO" id="GO:0006886">
    <property type="term" value="P:intracellular protein transport"/>
    <property type="evidence" value="ECO:0007669"/>
    <property type="project" value="UniProtKB-UniRule"/>
</dbReference>
<dbReference type="Pfam" id="PF00928">
    <property type="entry name" value="Adap_comp_sub"/>
    <property type="match status" value="1"/>
</dbReference>
<evidence type="ECO:0000259" key="7">
    <source>
        <dbReference type="PROSITE" id="PS51072"/>
    </source>
</evidence>
<dbReference type="OMA" id="WVRYKTI"/>
<feature type="domain" description="MHD" evidence="7">
    <location>
        <begin position="190"/>
        <end position="504"/>
    </location>
</feature>
<dbReference type="eggNOG" id="KOG0937">
    <property type="taxonomic scope" value="Eukaryota"/>
</dbReference>
<sequence length="507" mass="59136">MSSCFLLLDETYEPLIRRALRPIHFLDDAILQLQNNLKHHKGCTKPIFEGNGWHYAVITRDNLYFAMIMQVNNSVSPISVLHYLDEIYQLCRKFMGMKLNKLNVRDNFHLIFEVIEESSDYGIIQVTNYNIIHDFIKVEVIKPDDDSENTASEKHELPPGDQDETFINSYILRTMTSAVSWRPKGIHYGKNEFFLDVIEKLEFIMDFEEGVVRNNVINGTIICRSYLSGMPQLSIGLNKLMQKNVHFMKRLKFHECVDLHTLIKEESPVIKFIPPDGEFELCNYKLNRPLLDEPVIKLQSFGLSQKPRKNQETQDKLLLKAAITTHFKAQDSAKELLIKIPIKSVIRKWNIDLEKPPLFKSDIGDVVFDITAGSIIWKINNLKGGHGNKNYGLKCMFEIWDRQIHEALEVQLRNSMDPPPLRTGPKLERIWDQYHGKTTEYDGNENQKEDVDKFALIAMSFEIPYYAVSGLKVEYFKIEEPQLNYQSFPWVRYKTVNDNEYIYQVSI</sequence>
<comment type="subcellular location">
    <subcellularLocation>
        <location evidence="1">Cytoplasmic vesicle membrane</location>
    </subcellularLocation>
</comment>
<keyword evidence="3 6" id="KW-0653">Protein transport</keyword>
<evidence type="ECO:0000313" key="8">
    <source>
        <dbReference type="EMBL" id="CAG98921.1"/>
    </source>
</evidence>
<keyword evidence="9" id="KW-1185">Reference proteome</keyword>
<dbReference type="Gene3D" id="3.30.450.60">
    <property type="match status" value="1"/>
</dbReference>
<dbReference type="GO" id="GO:0030659">
    <property type="term" value="C:cytoplasmic vesicle membrane"/>
    <property type="evidence" value="ECO:0007669"/>
    <property type="project" value="UniProtKB-SubCell"/>
</dbReference>
<dbReference type="PIRSF" id="PIRSF005992">
    <property type="entry name" value="Clathrin_mu"/>
    <property type="match status" value="1"/>
</dbReference>
<dbReference type="InterPro" id="IPR050431">
    <property type="entry name" value="Adaptor_comp_med_subunit"/>
</dbReference>
<comment type="similarity">
    <text evidence="6">Belongs to the adaptor complexes medium subunit family.</text>
</comment>
<dbReference type="FunCoup" id="Q6CIM6">
    <property type="interactions" value="72"/>
</dbReference>
<dbReference type="InterPro" id="IPR036168">
    <property type="entry name" value="AP2_Mu_C_sf"/>
</dbReference>
<evidence type="ECO:0000256" key="2">
    <source>
        <dbReference type="ARBA" id="ARBA00022448"/>
    </source>
</evidence>
<dbReference type="InParanoid" id="Q6CIM6"/>
<protein>
    <submittedName>
        <fullName evidence="8">KLLA0F25432p</fullName>
    </submittedName>
</protein>
<dbReference type="Proteomes" id="UP000000598">
    <property type="component" value="Chromosome F"/>
</dbReference>
<dbReference type="InterPro" id="IPR027200">
    <property type="entry name" value="Apm2_N"/>
</dbReference>
<reference evidence="8 9" key="1">
    <citation type="journal article" date="2004" name="Nature">
        <title>Genome evolution in yeasts.</title>
        <authorList>
            <consortium name="Genolevures"/>
            <person name="Dujon B."/>
            <person name="Sherman D."/>
            <person name="Fischer G."/>
            <person name="Durrens P."/>
            <person name="Casaregola S."/>
            <person name="Lafontaine I."/>
            <person name="de Montigny J."/>
            <person name="Marck C."/>
            <person name="Neuveglise C."/>
            <person name="Talla E."/>
            <person name="Goffard N."/>
            <person name="Frangeul L."/>
            <person name="Aigle M."/>
            <person name="Anthouard V."/>
            <person name="Babour A."/>
            <person name="Barbe V."/>
            <person name="Barnay S."/>
            <person name="Blanchin S."/>
            <person name="Beckerich J.M."/>
            <person name="Beyne E."/>
            <person name="Bleykasten C."/>
            <person name="Boisrame A."/>
            <person name="Boyer J."/>
            <person name="Cattolico L."/>
            <person name="Confanioleri F."/>
            <person name="de Daruvar A."/>
            <person name="Despons L."/>
            <person name="Fabre E."/>
            <person name="Fairhead C."/>
            <person name="Ferry-Dumazet H."/>
            <person name="Groppi A."/>
            <person name="Hantraye F."/>
            <person name="Hennequin C."/>
            <person name="Jauniaux N."/>
            <person name="Joyet P."/>
            <person name="Kachouri R."/>
            <person name="Kerrest A."/>
            <person name="Koszul R."/>
            <person name="Lemaire M."/>
            <person name="Lesur I."/>
            <person name="Ma L."/>
            <person name="Muller H."/>
            <person name="Nicaud J.M."/>
            <person name="Nikolski M."/>
            <person name="Oztas S."/>
            <person name="Ozier-Kalogeropoulos O."/>
            <person name="Pellenz S."/>
            <person name="Potier S."/>
            <person name="Richard G.F."/>
            <person name="Straub M.L."/>
            <person name="Suleau A."/>
            <person name="Swennene D."/>
            <person name="Tekaia F."/>
            <person name="Wesolowski-Louvel M."/>
            <person name="Westhof E."/>
            <person name="Wirth B."/>
            <person name="Zeniou-Meyer M."/>
            <person name="Zivanovic I."/>
            <person name="Bolotin-Fukuhara M."/>
            <person name="Thierry A."/>
            <person name="Bouchier C."/>
            <person name="Caudron B."/>
            <person name="Scarpelli C."/>
            <person name="Gaillardin C."/>
            <person name="Weissenbach J."/>
            <person name="Wincker P."/>
            <person name="Souciet J.L."/>
        </authorList>
    </citation>
    <scope>NUCLEOTIDE SEQUENCE [LARGE SCALE GENOMIC DNA]</scope>
    <source>
        <strain evidence="9">ATCC 8585 / CBS 2359 / DSM 70799 / NBRC 1267 / NRRL Y-1140 / WM37</strain>
    </source>
</reference>
<dbReference type="InterPro" id="IPR018240">
    <property type="entry name" value="Clathrin_mu_CS"/>
</dbReference>
<keyword evidence="4" id="KW-0472">Membrane</keyword>
<evidence type="ECO:0000256" key="4">
    <source>
        <dbReference type="ARBA" id="ARBA00023136"/>
    </source>
</evidence>
<evidence type="ECO:0000313" key="9">
    <source>
        <dbReference type="Proteomes" id="UP000000598"/>
    </source>
</evidence>
<dbReference type="SUPFAM" id="SSF64356">
    <property type="entry name" value="SNARE-like"/>
    <property type="match status" value="1"/>
</dbReference>
<dbReference type="PaxDb" id="284590-Q6CIM6"/>
<dbReference type="Gene3D" id="2.60.40.1170">
    <property type="entry name" value="Mu homology domain, subdomain B"/>
    <property type="match status" value="2"/>
</dbReference>
<dbReference type="PROSITE" id="PS00991">
    <property type="entry name" value="CLAT_ADAPTOR_M_2"/>
    <property type="match status" value="1"/>
</dbReference>
<dbReference type="GO" id="GO:0030131">
    <property type="term" value="C:clathrin adaptor complex"/>
    <property type="evidence" value="ECO:0007669"/>
    <property type="project" value="UniProtKB-UniRule"/>
</dbReference>
<dbReference type="PANTHER" id="PTHR10529">
    <property type="entry name" value="AP COMPLEX SUBUNIT MU"/>
    <property type="match status" value="1"/>
</dbReference>
<name>Q6CIM6_KLULA</name>
<evidence type="ECO:0000256" key="1">
    <source>
        <dbReference type="ARBA" id="ARBA00004156"/>
    </source>
</evidence>
<dbReference type="PROSITE" id="PS00990">
    <property type="entry name" value="CLAT_ADAPTOR_M_1"/>
    <property type="match status" value="1"/>
</dbReference>
<dbReference type="InterPro" id="IPR028565">
    <property type="entry name" value="MHD"/>
</dbReference>
<dbReference type="SUPFAM" id="SSF49447">
    <property type="entry name" value="Second domain of Mu2 adaptin subunit (ap50) of ap2 adaptor"/>
    <property type="match status" value="1"/>
</dbReference>
<dbReference type="InterPro" id="IPR011012">
    <property type="entry name" value="Longin-like_dom_sf"/>
</dbReference>
<dbReference type="PROSITE" id="PS51072">
    <property type="entry name" value="MHD"/>
    <property type="match status" value="1"/>
</dbReference>
<dbReference type="CDD" id="cd09250">
    <property type="entry name" value="AP-1_Mu1_Cterm"/>
    <property type="match status" value="1"/>
</dbReference>
<dbReference type="GO" id="GO:0016192">
    <property type="term" value="P:vesicle-mediated transport"/>
    <property type="evidence" value="ECO:0007669"/>
    <property type="project" value="InterPro"/>
</dbReference>
<evidence type="ECO:0000256" key="3">
    <source>
        <dbReference type="ARBA" id="ARBA00022927"/>
    </source>
</evidence>
<dbReference type="STRING" id="284590.Q6CIM6"/>